<comment type="caution">
    <text evidence="2">The sequence shown here is derived from an EMBL/GenBank/DDBJ whole genome shotgun (WGS) entry which is preliminary data.</text>
</comment>
<protein>
    <submittedName>
        <fullName evidence="2">Uncharacterized protein</fullName>
    </submittedName>
</protein>
<sequence>MGKPVGGRTFPLPIPTRPSGGVSIVRNPDGSISIVRNDGIGGPGHPTHPRG</sequence>
<evidence type="ECO:0000313" key="2">
    <source>
        <dbReference type="EMBL" id="MBB4687209.1"/>
    </source>
</evidence>
<feature type="region of interest" description="Disordered" evidence="1">
    <location>
        <begin position="1"/>
        <end position="24"/>
    </location>
</feature>
<evidence type="ECO:0000313" key="3">
    <source>
        <dbReference type="Proteomes" id="UP000581769"/>
    </source>
</evidence>
<reference evidence="2 3" key="1">
    <citation type="submission" date="2020-08" db="EMBL/GenBank/DDBJ databases">
        <title>Sequencing the genomes of 1000 actinobacteria strains.</title>
        <authorList>
            <person name="Klenk H.-P."/>
        </authorList>
    </citation>
    <scope>NUCLEOTIDE SEQUENCE [LARGE SCALE GENOMIC DNA]</scope>
    <source>
        <strain evidence="2 3">DSM 45859</strain>
    </source>
</reference>
<dbReference type="AlphaFoldDB" id="A0A840J0E9"/>
<name>A0A840J0E9_9PSEU</name>
<gene>
    <name evidence="2" type="ORF">BJY18_004694</name>
</gene>
<organism evidence="2 3">
    <name type="scientific">Amycolatopsis jiangsuensis</name>
    <dbReference type="NCBI Taxonomy" id="1181879"/>
    <lineage>
        <taxon>Bacteria</taxon>
        <taxon>Bacillati</taxon>
        <taxon>Actinomycetota</taxon>
        <taxon>Actinomycetes</taxon>
        <taxon>Pseudonocardiales</taxon>
        <taxon>Pseudonocardiaceae</taxon>
        <taxon>Amycolatopsis</taxon>
    </lineage>
</organism>
<evidence type="ECO:0000256" key="1">
    <source>
        <dbReference type="SAM" id="MobiDB-lite"/>
    </source>
</evidence>
<keyword evidence="3" id="KW-1185">Reference proteome</keyword>
<accession>A0A840J0E9</accession>
<dbReference type="Proteomes" id="UP000581769">
    <property type="component" value="Unassembled WGS sequence"/>
</dbReference>
<proteinExistence type="predicted"/>
<dbReference type="RefSeq" id="WP_184781955.1">
    <property type="nucleotide sequence ID" value="NZ_JACHMG010000001.1"/>
</dbReference>
<dbReference type="EMBL" id="JACHMG010000001">
    <property type="protein sequence ID" value="MBB4687209.1"/>
    <property type="molecule type" value="Genomic_DNA"/>
</dbReference>